<dbReference type="HAMAP" id="MF_00127">
    <property type="entry name" value="His_tRNA_synth"/>
    <property type="match status" value="1"/>
</dbReference>
<dbReference type="EMBL" id="JACBNY010000001">
    <property type="protein sequence ID" value="MBA0015584.1"/>
    <property type="molecule type" value="Genomic_DNA"/>
</dbReference>
<feature type="domain" description="Aminoacyl-transfer RNA synthetases class-II family profile" evidence="13">
    <location>
        <begin position="20"/>
        <end position="324"/>
    </location>
</feature>
<dbReference type="SUPFAM" id="SSF55681">
    <property type="entry name" value="Class II aaRS and biotin synthetases"/>
    <property type="match status" value="1"/>
</dbReference>
<evidence type="ECO:0000313" key="14">
    <source>
        <dbReference type="EMBL" id="MBA0015584.1"/>
    </source>
</evidence>
<comment type="caution">
    <text evidence="14">The sequence shown here is derived from an EMBL/GenBank/DDBJ whole genome shotgun (WGS) entry which is preliminary data.</text>
</comment>
<dbReference type="PIRSF" id="PIRSF001549">
    <property type="entry name" value="His-tRNA_synth"/>
    <property type="match status" value="1"/>
</dbReference>
<dbReference type="NCBIfam" id="TIGR00442">
    <property type="entry name" value="hisS"/>
    <property type="match status" value="1"/>
</dbReference>
<name>A0A7V8SIR2_9LACT</name>
<feature type="binding site" evidence="12">
    <location>
        <position position="132"/>
    </location>
    <ligand>
        <name>L-histidine</name>
        <dbReference type="ChEBI" id="CHEBI:57595"/>
    </ligand>
</feature>
<dbReference type="EC" id="6.1.1.21" evidence="11"/>
<dbReference type="GO" id="GO:0016740">
    <property type="term" value="F:transferase activity"/>
    <property type="evidence" value="ECO:0007669"/>
    <property type="project" value="UniProtKB-ARBA"/>
</dbReference>
<dbReference type="InterPro" id="IPR041715">
    <property type="entry name" value="HisRS-like_core"/>
</dbReference>
<keyword evidence="9 11" id="KW-0030">Aminoacyl-tRNA synthetase</keyword>
<evidence type="ECO:0000256" key="5">
    <source>
        <dbReference type="ARBA" id="ARBA00022598"/>
    </source>
</evidence>
<dbReference type="AlphaFoldDB" id="A0A7V8SIR2"/>
<dbReference type="InterPro" id="IPR015807">
    <property type="entry name" value="His-tRNA-ligase"/>
</dbReference>
<dbReference type="PROSITE" id="PS50862">
    <property type="entry name" value="AA_TRNA_LIGASE_II"/>
    <property type="match status" value="1"/>
</dbReference>
<dbReference type="GO" id="GO:0140096">
    <property type="term" value="F:catalytic activity, acting on a protein"/>
    <property type="evidence" value="ECO:0007669"/>
    <property type="project" value="UniProtKB-ARBA"/>
</dbReference>
<keyword evidence="6 11" id="KW-0547">Nucleotide-binding</keyword>
<dbReference type="InterPro" id="IPR036621">
    <property type="entry name" value="Anticodon-bd_dom_sf"/>
</dbReference>
<keyword evidence="4 11" id="KW-0963">Cytoplasm</keyword>
<gene>
    <name evidence="11" type="primary">hisS</name>
    <name evidence="14" type="ORF">HZR21_00190</name>
</gene>
<dbReference type="Pfam" id="PF13393">
    <property type="entry name" value="tRNA-synt_His"/>
    <property type="match status" value="1"/>
</dbReference>
<dbReference type="SUPFAM" id="SSF52954">
    <property type="entry name" value="Class II aaRS ABD-related"/>
    <property type="match status" value="1"/>
</dbReference>
<dbReference type="Gene3D" id="3.30.930.10">
    <property type="entry name" value="Bira Bifunctional Protein, Domain 2"/>
    <property type="match status" value="1"/>
</dbReference>
<proteinExistence type="inferred from homology"/>
<evidence type="ECO:0000256" key="12">
    <source>
        <dbReference type="PIRSR" id="PIRSR001549-1"/>
    </source>
</evidence>
<dbReference type="Proteomes" id="UP000530186">
    <property type="component" value="Unassembled WGS sequence"/>
</dbReference>
<evidence type="ECO:0000256" key="10">
    <source>
        <dbReference type="ARBA" id="ARBA00047639"/>
    </source>
</evidence>
<dbReference type="InterPro" id="IPR004516">
    <property type="entry name" value="HisRS/HisZ"/>
</dbReference>
<keyword evidence="8 11" id="KW-0648">Protein biosynthesis</keyword>
<dbReference type="CDD" id="cd00859">
    <property type="entry name" value="HisRS_anticodon"/>
    <property type="match status" value="1"/>
</dbReference>
<dbReference type="RefSeq" id="WP_180745411.1">
    <property type="nucleotide sequence ID" value="NZ_CBCRWQ010000002.1"/>
</dbReference>
<evidence type="ECO:0000313" key="15">
    <source>
        <dbReference type="Proteomes" id="UP000530186"/>
    </source>
</evidence>
<keyword evidence="15" id="KW-1185">Reference proteome</keyword>
<dbReference type="Gene3D" id="3.40.50.800">
    <property type="entry name" value="Anticodon-binding domain"/>
    <property type="match status" value="1"/>
</dbReference>
<dbReference type="FunFam" id="3.30.930.10:FF:000005">
    <property type="entry name" value="Histidine--tRNA ligase"/>
    <property type="match status" value="1"/>
</dbReference>
<feature type="binding site" evidence="12">
    <location>
        <position position="114"/>
    </location>
    <ligand>
        <name>L-histidine</name>
        <dbReference type="ChEBI" id="CHEBI:57595"/>
    </ligand>
</feature>
<dbReference type="Pfam" id="PF03129">
    <property type="entry name" value="HGTP_anticodon"/>
    <property type="match status" value="1"/>
</dbReference>
<dbReference type="PANTHER" id="PTHR43707:SF1">
    <property type="entry name" value="HISTIDINE--TRNA LIGASE, MITOCHONDRIAL-RELATED"/>
    <property type="match status" value="1"/>
</dbReference>
<protein>
    <recommendedName>
        <fullName evidence="11">Histidine--tRNA ligase</fullName>
        <ecNumber evidence="11">6.1.1.21</ecNumber>
    </recommendedName>
    <alternativeName>
        <fullName evidence="11">Histidyl-tRNA synthetase</fullName>
        <shortName evidence="11">HisRS</shortName>
    </alternativeName>
</protein>
<evidence type="ECO:0000256" key="8">
    <source>
        <dbReference type="ARBA" id="ARBA00022917"/>
    </source>
</evidence>
<feature type="binding site" evidence="12">
    <location>
        <begin position="263"/>
        <end position="264"/>
    </location>
    <ligand>
        <name>L-histidine</name>
        <dbReference type="ChEBI" id="CHEBI:57595"/>
    </ligand>
</feature>
<evidence type="ECO:0000256" key="4">
    <source>
        <dbReference type="ARBA" id="ARBA00022490"/>
    </source>
</evidence>
<dbReference type="GeneID" id="303193927"/>
<evidence type="ECO:0000256" key="6">
    <source>
        <dbReference type="ARBA" id="ARBA00022741"/>
    </source>
</evidence>
<feature type="binding site" evidence="12">
    <location>
        <position position="128"/>
    </location>
    <ligand>
        <name>L-histidine</name>
        <dbReference type="ChEBI" id="CHEBI:57595"/>
    </ligand>
</feature>
<keyword evidence="5 11" id="KW-0436">Ligase</keyword>
<comment type="subunit">
    <text evidence="3 11">Homodimer.</text>
</comment>
<evidence type="ECO:0000256" key="3">
    <source>
        <dbReference type="ARBA" id="ARBA00011738"/>
    </source>
</evidence>
<dbReference type="GO" id="GO:0005524">
    <property type="term" value="F:ATP binding"/>
    <property type="evidence" value="ECO:0007669"/>
    <property type="project" value="UniProtKB-UniRule"/>
</dbReference>
<evidence type="ECO:0000256" key="9">
    <source>
        <dbReference type="ARBA" id="ARBA00023146"/>
    </source>
</evidence>
<reference evidence="14 15" key="1">
    <citation type="submission" date="2020-07" db="EMBL/GenBank/DDBJ databases">
        <authorList>
            <person name="Hilgarth M."/>
            <person name="Werum V."/>
            <person name="Vogel R.F."/>
        </authorList>
    </citation>
    <scope>NUCLEOTIDE SEQUENCE [LARGE SCALE GENOMIC DNA]</scope>
    <source>
        <strain evidence="14 15">DSM 28961</strain>
    </source>
</reference>
<comment type="catalytic activity">
    <reaction evidence="10 11">
        <text>tRNA(His) + L-histidine + ATP = L-histidyl-tRNA(His) + AMP + diphosphate + H(+)</text>
        <dbReference type="Rhea" id="RHEA:17313"/>
        <dbReference type="Rhea" id="RHEA-COMP:9665"/>
        <dbReference type="Rhea" id="RHEA-COMP:9689"/>
        <dbReference type="ChEBI" id="CHEBI:15378"/>
        <dbReference type="ChEBI" id="CHEBI:30616"/>
        <dbReference type="ChEBI" id="CHEBI:33019"/>
        <dbReference type="ChEBI" id="CHEBI:57595"/>
        <dbReference type="ChEBI" id="CHEBI:78442"/>
        <dbReference type="ChEBI" id="CHEBI:78527"/>
        <dbReference type="ChEBI" id="CHEBI:456215"/>
        <dbReference type="EC" id="6.1.1.21"/>
    </reaction>
</comment>
<dbReference type="PANTHER" id="PTHR43707">
    <property type="entry name" value="HISTIDYL-TRNA SYNTHETASE"/>
    <property type="match status" value="1"/>
</dbReference>
<accession>A0A7V8SIR2</accession>
<keyword evidence="7 11" id="KW-0067">ATP-binding</keyword>
<dbReference type="InterPro" id="IPR004154">
    <property type="entry name" value="Anticodon-bd"/>
</dbReference>
<evidence type="ECO:0000259" key="13">
    <source>
        <dbReference type="PROSITE" id="PS50862"/>
    </source>
</evidence>
<evidence type="ECO:0000256" key="11">
    <source>
        <dbReference type="HAMAP-Rule" id="MF_00127"/>
    </source>
</evidence>
<dbReference type="GO" id="GO:0004821">
    <property type="term" value="F:histidine-tRNA ligase activity"/>
    <property type="evidence" value="ECO:0007669"/>
    <property type="project" value="UniProtKB-UniRule"/>
</dbReference>
<feature type="binding site" evidence="12">
    <location>
        <position position="259"/>
    </location>
    <ligand>
        <name>L-histidine</name>
        <dbReference type="ChEBI" id="CHEBI:57595"/>
    </ligand>
</feature>
<dbReference type="CDD" id="cd00773">
    <property type="entry name" value="HisRS-like_core"/>
    <property type="match status" value="1"/>
</dbReference>
<comment type="subcellular location">
    <subcellularLocation>
        <location evidence="1 11">Cytoplasm</location>
    </subcellularLocation>
</comment>
<feature type="binding site" evidence="12">
    <location>
        <begin position="81"/>
        <end position="83"/>
    </location>
    <ligand>
        <name>L-histidine</name>
        <dbReference type="ChEBI" id="CHEBI:57595"/>
    </ligand>
</feature>
<dbReference type="InterPro" id="IPR006195">
    <property type="entry name" value="aa-tRNA-synth_II"/>
</dbReference>
<sequence length="428" mass="48330">MKLQRPKGTVDILPGESEKWQFVEATMRRVFATYRFSEIRTPLFEHYEVISRSVGDTTDIVTKEMYDFYDKGDRHVTLRPEGTAPVVRSYVENKKFAPEVQKPFKVYYIGSMFRYERPQAGRLREFHQIGVENFGSKNPATDVETIAMAKAFFDQVGVKNIKLVINSLGDSETRERYREALIAYLEQHLDNLSDDSKRRLHENPLRVLDSKDKQDIAIVKDAPSILDFLTDASQQHLTDVKTMLESLNIAYTIDQNMVRGLDYYNDTIFEFMTEIKGKELTICGGGRYDSLVSYFGGPETPGFGFGIGVDRLLLILEEQGAPLPVAQPLDVYVVVLGASANVAALKLVQSLRDQGYAVERDVLNRKIKQQFKSAEEFGAKVIITLGESEVETGEIVVKNNATRAEVKTTLSEIQDKFDAVFTEVAADA</sequence>
<evidence type="ECO:0000256" key="2">
    <source>
        <dbReference type="ARBA" id="ARBA00008226"/>
    </source>
</evidence>
<evidence type="ECO:0000256" key="1">
    <source>
        <dbReference type="ARBA" id="ARBA00004496"/>
    </source>
</evidence>
<dbReference type="InterPro" id="IPR033656">
    <property type="entry name" value="HisRS_anticodon"/>
</dbReference>
<comment type="similarity">
    <text evidence="2 11">Belongs to the class-II aminoacyl-tRNA synthetase family.</text>
</comment>
<dbReference type="GO" id="GO:0005737">
    <property type="term" value="C:cytoplasm"/>
    <property type="evidence" value="ECO:0007669"/>
    <property type="project" value="UniProtKB-SubCell"/>
</dbReference>
<dbReference type="GO" id="GO:0006427">
    <property type="term" value="P:histidyl-tRNA aminoacylation"/>
    <property type="evidence" value="ECO:0007669"/>
    <property type="project" value="UniProtKB-UniRule"/>
</dbReference>
<evidence type="ECO:0000256" key="7">
    <source>
        <dbReference type="ARBA" id="ARBA00022840"/>
    </source>
</evidence>
<organism evidence="14 15">
    <name type="scientific">Pseudolactococcus laudensis</name>
    <dbReference type="NCBI Taxonomy" id="1494461"/>
    <lineage>
        <taxon>Bacteria</taxon>
        <taxon>Bacillati</taxon>
        <taxon>Bacillota</taxon>
        <taxon>Bacilli</taxon>
        <taxon>Lactobacillales</taxon>
        <taxon>Streptococcaceae</taxon>
        <taxon>Pseudolactococcus</taxon>
    </lineage>
</organism>
<dbReference type="InterPro" id="IPR045864">
    <property type="entry name" value="aa-tRNA-synth_II/BPL/LPL"/>
</dbReference>